<evidence type="ECO:0000313" key="9">
    <source>
        <dbReference type="Proteomes" id="UP000005536"/>
    </source>
</evidence>
<keyword evidence="2 6" id="KW-0812">Transmembrane</keyword>
<evidence type="ECO:0000313" key="8">
    <source>
        <dbReference type="EMBL" id="EFE49563.1"/>
    </source>
</evidence>
<proteinExistence type="predicted"/>
<keyword evidence="3" id="KW-0201">Cytochrome c-type biogenesis</keyword>
<organism evidence="8 9">
    <name type="scientific">Neisseria elongata subsp. glycolytica ATCC 29315</name>
    <dbReference type="NCBI Taxonomy" id="546263"/>
    <lineage>
        <taxon>Bacteria</taxon>
        <taxon>Pseudomonadati</taxon>
        <taxon>Pseudomonadota</taxon>
        <taxon>Betaproteobacteria</taxon>
        <taxon>Neisseriales</taxon>
        <taxon>Neisseriaceae</taxon>
        <taxon>Neisseria</taxon>
    </lineage>
</organism>
<name>D4DRG1_NEIEG</name>
<feature type="transmembrane region" description="Helical" evidence="6">
    <location>
        <begin position="265"/>
        <end position="284"/>
    </location>
</feature>
<protein>
    <recommendedName>
        <fullName evidence="7">ResB-like domain-containing protein</fullName>
    </recommendedName>
</protein>
<dbReference type="EMBL" id="ADBF01000043">
    <property type="protein sequence ID" value="EFE49563.1"/>
    <property type="molecule type" value="Genomic_DNA"/>
</dbReference>
<evidence type="ECO:0000256" key="3">
    <source>
        <dbReference type="ARBA" id="ARBA00022748"/>
    </source>
</evidence>
<reference evidence="8 9" key="1">
    <citation type="submission" date="2010-02" db="EMBL/GenBank/DDBJ databases">
        <authorList>
            <person name="Weinstock G."/>
            <person name="Sodergren E."/>
            <person name="Clifton S."/>
            <person name="Fulton L."/>
            <person name="Fulton B."/>
            <person name="Courtney L."/>
            <person name="Fronick C."/>
            <person name="Harrison M."/>
            <person name="Strong C."/>
            <person name="Farmer C."/>
            <person name="Delahaunty K."/>
            <person name="Markovic C."/>
            <person name="Hall O."/>
            <person name="Minx P."/>
            <person name="Tomlinson C."/>
            <person name="Mitreva M."/>
            <person name="Nelson J."/>
            <person name="Hou S."/>
            <person name="Wollam A."/>
            <person name="Pepin K.H."/>
            <person name="Johnson M."/>
            <person name="Bhonagiri V."/>
            <person name="Zhang X."/>
            <person name="Suruliraj S."/>
            <person name="Warren W."/>
            <person name="Chinwalla A."/>
            <person name="Mardis E.R."/>
            <person name="Wilson R.K."/>
        </authorList>
    </citation>
    <scope>NUCLEOTIDE SEQUENCE [LARGE SCALE GENOMIC DNA]</scope>
    <source>
        <strain evidence="8 9">ATCC 29315</strain>
    </source>
</reference>
<dbReference type="AlphaFoldDB" id="D4DRG1"/>
<evidence type="ECO:0000256" key="2">
    <source>
        <dbReference type="ARBA" id="ARBA00022692"/>
    </source>
</evidence>
<dbReference type="Proteomes" id="UP000005536">
    <property type="component" value="Unassembled WGS sequence"/>
</dbReference>
<evidence type="ECO:0000256" key="1">
    <source>
        <dbReference type="ARBA" id="ARBA00004141"/>
    </source>
</evidence>
<keyword evidence="4 6" id="KW-1133">Transmembrane helix</keyword>
<dbReference type="STRING" id="546263.NELON_01745"/>
<dbReference type="PANTHER" id="PTHR31566:SF0">
    <property type="entry name" value="CYTOCHROME C BIOGENESIS PROTEIN CCS1, CHLOROPLASTIC"/>
    <property type="match status" value="1"/>
</dbReference>
<dbReference type="InterPro" id="IPR023494">
    <property type="entry name" value="Cyt_c_bgen_Ccs1/CcsB/ResB"/>
</dbReference>
<evidence type="ECO:0000259" key="7">
    <source>
        <dbReference type="Pfam" id="PF05140"/>
    </source>
</evidence>
<dbReference type="PANTHER" id="PTHR31566">
    <property type="entry name" value="CYTOCHROME C BIOGENESIS PROTEIN CCS1, CHLOROPLASTIC"/>
    <property type="match status" value="1"/>
</dbReference>
<comment type="caution">
    <text evidence="8">The sequence shown here is derived from an EMBL/GenBank/DDBJ whole genome shotgun (WGS) entry which is preliminary data.</text>
</comment>
<dbReference type="Pfam" id="PF05140">
    <property type="entry name" value="ResB"/>
    <property type="match status" value="1"/>
</dbReference>
<dbReference type="InterPro" id="IPR007816">
    <property type="entry name" value="ResB-like_domain"/>
</dbReference>
<comment type="subcellular location">
    <subcellularLocation>
        <location evidence="1">Membrane</location>
        <topology evidence="1">Multi-pass membrane protein</topology>
    </subcellularLocation>
</comment>
<evidence type="ECO:0000256" key="4">
    <source>
        <dbReference type="ARBA" id="ARBA00022989"/>
    </source>
</evidence>
<accession>D4DRG1</accession>
<evidence type="ECO:0000256" key="5">
    <source>
        <dbReference type="ARBA" id="ARBA00023136"/>
    </source>
</evidence>
<keyword evidence="5 6" id="KW-0472">Membrane</keyword>
<sequence length="336" mass="38982">MNSFPLNMGGEQKFTLEFDKFTSMNVEDMSEPAEKEQGLKQKLNDARAVKQKKKFTNLGPSIIYRLRDSAGQAIEFKNYMLPIKQEDDYFFITGTRSGLEQQYRWLRIPADSKHKADTFMIWRELMNDETVRSRISTAAAASAPEDIRPQFKQAVENTLLLFARGGYLELDKFVQTAVPENEREKMRDYFYQILIGGASLTLDEALNRQNLPAWQQEDKRNRFLLHAMDAYTGLTEYPAPVLLQLDSFQEVRSSGLQMTKSPGAVLVYIGSLLLVLGTVFMFYIREKRFWLLFEPNGIRFAMSSSRHERDLQREFPEHLQGLKRLAEDLNHDANHR</sequence>
<dbReference type="GO" id="GO:0016020">
    <property type="term" value="C:membrane"/>
    <property type="evidence" value="ECO:0007669"/>
    <property type="project" value="UniProtKB-SubCell"/>
</dbReference>
<evidence type="ECO:0000256" key="6">
    <source>
        <dbReference type="SAM" id="Phobius"/>
    </source>
</evidence>
<gene>
    <name evidence="8" type="ORF">NEIELOOT_01654</name>
</gene>
<dbReference type="GO" id="GO:0017004">
    <property type="term" value="P:cytochrome complex assembly"/>
    <property type="evidence" value="ECO:0007669"/>
    <property type="project" value="UniProtKB-KW"/>
</dbReference>
<feature type="domain" description="ResB-like" evidence="7">
    <location>
        <begin position="5"/>
        <end position="315"/>
    </location>
</feature>